<evidence type="ECO:0000313" key="2">
    <source>
        <dbReference type="EMBL" id="MBU9736562.1"/>
    </source>
</evidence>
<dbReference type="Proteomes" id="UP000712157">
    <property type="component" value="Unassembled WGS sequence"/>
</dbReference>
<dbReference type="EC" id="2.4.-.-" evidence="2"/>
<protein>
    <submittedName>
        <fullName evidence="2">Glycosyltransferase</fullName>
        <ecNumber evidence="2">2.4.-.-</ecNumber>
    </submittedName>
</protein>
<evidence type="ECO:0000259" key="1">
    <source>
        <dbReference type="Pfam" id="PF00535"/>
    </source>
</evidence>
<name>A0A949NAK0_9FIRM</name>
<dbReference type="SUPFAM" id="SSF53448">
    <property type="entry name" value="Nucleotide-diphospho-sugar transferases"/>
    <property type="match status" value="1"/>
</dbReference>
<dbReference type="Gene3D" id="3.90.550.10">
    <property type="entry name" value="Spore Coat Polysaccharide Biosynthesis Protein SpsA, Chain A"/>
    <property type="match status" value="1"/>
</dbReference>
<dbReference type="InterPro" id="IPR029044">
    <property type="entry name" value="Nucleotide-diphossugar_trans"/>
</dbReference>
<keyword evidence="2" id="KW-0808">Transferase</keyword>
<dbReference type="Pfam" id="PF00535">
    <property type="entry name" value="Glycos_transf_2"/>
    <property type="match status" value="1"/>
</dbReference>
<proteinExistence type="predicted"/>
<dbReference type="GO" id="GO:0016757">
    <property type="term" value="F:glycosyltransferase activity"/>
    <property type="evidence" value="ECO:0007669"/>
    <property type="project" value="UniProtKB-KW"/>
</dbReference>
<dbReference type="InterPro" id="IPR001173">
    <property type="entry name" value="Glyco_trans_2-like"/>
</dbReference>
<keyword evidence="3" id="KW-1185">Reference proteome</keyword>
<reference evidence="2" key="1">
    <citation type="submission" date="2021-06" db="EMBL/GenBank/DDBJ databases">
        <title>Description of novel taxa of the family Lachnospiraceae.</title>
        <authorList>
            <person name="Chaplin A.V."/>
            <person name="Sokolova S.R."/>
            <person name="Pikina A.P."/>
            <person name="Korzhanova M."/>
            <person name="Belova V."/>
            <person name="Korostin D."/>
            <person name="Efimov B.A."/>
        </authorList>
    </citation>
    <scope>NUCLEOTIDE SEQUENCE</scope>
    <source>
        <strain evidence="2">ASD5720</strain>
    </source>
</reference>
<feature type="domain" description="Glycosyltransferase 2-like" evidence="1">
    <location>
        <begin position="248"/>
        <end position="370"/>
    </location>
</feature>
<dbReference type="PANTHER" id="PTHR43179">
    <property type="entry name" value="RHAMNOSYLTRANSFERASE WBBL"/>
    <property type="match status" value="1"/>
</dbReference>
<comment type="caution">
    <text evidence="2">The sequence shown here is derived from an EMBL/GenBank/DDBJ whole genome shotgun (WGS) entry which is preliminary data.</text>
</comment>
<dbReference type="EMBL" id="JAHQCW010000011">
    <property type="protein sequence ID" value="MBU9736562.1"/>
    <property type="molecule type" value="Genomic_DNA"/>
</dbReference>
<dbReference type="PANTHER" id="PTHR43179:SF7">
    <property type="entry name" value="RHAMNOSYLTRANSFERASE WBBL"/>
    <property type="match status" value="1"/>
</dbReference>
<accession>A0A949NAK0</accession>
<organism evidence="2 3">
    <name type="scientific">Diplocloster agilis</name>
    <dbReference type="NCBI Taxonomy" id="2850323"/>
    <lineage>
        <taxon>Bacteria</taxon>
        <taxon>Bacillati</taxon>
        <taxon>Bacillota</taxon>
        <taxon>Clostridia</taxon>
        <taxon>Lachnospirales</taxon>
        <taxon>Lachnospiraceae</taxon>
        <taxon>Diplocloster</taxon>
    </lineage>
</organism>
<keyword evidence="2" id="KW-0328">Glycosyltransferase</keyword>
<dbReference type="AlphaFoldDB" id="A0A949NAK0"/>
<evidence type="ECO:0000313" key="3">
    <source>
        <dbReference type="Proteomes" id="UP000712157"/>
    </source>
</evidence>
<gene>
    <name evidence="2" type="ORF">KTH89_08430</name>
</gene>
<sequence>MLKQEKSLLKKICNLIYIYEESKKKNEYLGWLLQKSKIERYNLFYNKFKYEFIYYDNKENEDNNRIIDFDIINSDYIVFVNKNGKISKEFKRVISKYISKHKDSQIIYTNEDEISSKKELIKYKNPFFKPEWSIDTLISYMYFGSCIIIKTDFIKKYFNTYTIKSRADIYQLLLSLVWHKPIINRVEKILYHYSDLSNLLNENCIFEIANAKYRFLNHDINQKCLLQLETNTKCYLPIYEHNINDMVSIIIPSKDNASILKVCILSILKYTKDLKYEIIVVDNGSNKSCRKEIEDLSLAFNFKYYYEPMEFNFSKMCNYGVKKSQGNFILFLNDDIEVVQYNWLNILIGQAKRPWTGAVGAKLLYPDKEHIQHIGITNGLNGPIHKLAMFRDDKDWCFGRNHLLYNYIAVTGACLVIEKEKFINIGGFDEKLKIRYNDVDLGWRLYKKGYFNVVRNDVELIHCESISRGLDNDNNQKLEQLKIEKNLLFQNHKDFLNHDPLLSENIVQSKAGFDPDYCQDYDLNKTNNIRKSNLVIKNQWIDDSINLYIEKVIDNKELIYIEGWSFLKSHDNSFYKKQIILRKEPNFNTALIASVYFKYRNDIVDLYKAEKNIGLSGFICKIPRELIQKDIKYNIGILYTDKLNKRKRFIASNNQILVK</sequence>